<organism evidence="5 6">
    <name type="scientific">Paracoccus litorisediminis</name>
    <dbReference type="NCBI Taxonomy" id="2006130"/>
    <lineage>
        <taxon>Bacteria</taxon>
        <taxon>Pseudomonadati</taxon>
        <taxon>Pseudomonadota</taxon>
        <taxon>Alphaproteobacteria</taxon>
        <taxon>Rhodobacterales</taxon>
        <taxon>Paracoccaceae</taxon>
        <taxon>Paracoccus</taxon>
    </lineage>
</organism>
<sequence>MTFATSDERYFVSLVNQARRAEGLPALSIEKRLNDSSDRHSTWMLDTDTFSHTGAGGSSSRERMQAAGFDLSGDWMTAENIAYVSIQGESDLRDEIRELHRMLMDSPGHYANIMGDAAYIGIGLKVGYLHKDGRDYKVLMATQNFADTDGSVRVDTGTFVKLADPVAQLSLPTKSQWAAHADGQIYATPGPSEATARNDDFRLTARNDTAFGAGGDDWMNGAGGNDTLRGGVGNDRLIGGNGLDLLQGGSGNDSLQGGDGNDRLFGEDGNDQLRGELGDDSLNGGTGQDRLLGLTGRDTLIGGAGNDTLAGGTGNDVLNGGTGADSFVFHAGDGADTINGYQRGTDRLLIDDELLDANPASFIRDHMRQTANGVIIDFGADGRIVLPGSNLTVAGVADDIFAI</sequence>
<dbReference type="Pfam" id="PF00353">
    <property type="entry name" value="HemolysinCabind"/>
    <property type="match status" value="4"/>
</dbReference>
<dbReference type="EMBL" id="WMIG01000015">
    <property type="protein sequence ID" value="MTH61348.1"/>
    <property type="molecule type" value="Genomic_DNA"/>
</dbReference>
<name>A0A844HQK7_9RHOB</name>
<feature type="domain" description="SCP" evidence="4">
    <location>
        <begin position="13"/>
        <end position="128"/>
    </location>
</feature>
<dbReference type="PANTHER" id="PTHR38340:SF1">
    <property type="entry name" value="S-LAYER PROTEIN"/>
    <property type="match status" value="1"/>
</dbReference>
<dbReference type="Gene3D" id="3.40.33.10">
    <property type="entry name" value="CAP"/>
    <property type="match status" value="1"/>
</dbReference>
<dbReference type="InterPro" id="IPR014044">
    <property type="entry name" value="CAP_dom"/>
</dbReference>
<dbReference type="RefSeq" id="WP_155041312.1">
    <property type="nucleotide sequence ID" value="NZ_JBHGCD010000019.1"/>
</dbReference>
<proteinExistence type="predicted"/>
<dbReference type="PANTHER" id="PTHR38340">
    <property type="entry name" value="S-LAYER PROTEIN"/>
    <property type="match status" value="1"/>
</dbReference>
<dbReference type="AlphaFoldDB" id="A0A844HQK7"/>
<reference evidence="5 6" key="1">
    <citation type="submission" date="2019-11" db="EMBL/GenBank/DDBJ databases">
        <authorList>
            <person name="Dong K."/>
        </authorList>
    </citation>
    <scope>NUCLEOTIDE SEQUENCE [LARGE SCALE GENOMIC DNA]</scope>
    <source>
        <strain evidence="5 6">NBRC 112902</strain>
    </source>
</reference>
<dbReference type="Pfam" id="PF00188">
    <property type="entry name" value="CAP"/>
    <property type="match status" value="1"/>
</dbReference>
<evidence type="ECO:0000313" key="6">
    <source>
        <dbReference type="Proteomes" id="UP000449846"/>
    </source>
</evidence>
<dbReference type="Gene3D" id="2.150.10.10">
    <property type="entry name" value="Serralysin-like metalloprotease, C-terminal"/>
    <property type="match status" value="2"/>
</dbReference>
<dbReference type="SUPFAM" id="SSF55797">
    <property type="entry name" value="PR-1-like"/>
    <property type="match status" value="1"/>
</dbReference>
<dbReference type="Proteomes" id="UP000449846">
    <property type="component" value="Unassembled WGS sequence"/>
</dbReference>
<keyword evidence="6" id="KW-1185">Reference proteome</keyword>
<gene>
    <name evidence="5" type="ORF">GL300_19220</name>
</gene>
<dbReference type="PROSITE" id="PS00330">
    <property type="entry name" value="HEMOLYSIN_CALCIUM"/>
    <property type="match status" value="5"/>
</dbReference>
<dbReference type="InterPro" id="IPR001343">
    <property type="entry name" value="Hemolysn_Ca-bd"/>
</dbReference>
<evidence type="ECO:0000256" key="2">
    <source>
        <dbReference type="ARBA" id="ARBA00022525"/>
    </source>
</evidence>
<evidence type="ECO:0000259" key="4">
    <source>
        <dbReference type="Pfam" id="PF00188"/>
    </source>
</evidence>
<dbReference type="GO" id="GO:0005576">
    <property type="term" value="C:extracellular region"/>
    <property type="evidence" value="ECO:0007669"/>
    <property type="project" value="UniProtKB-SubCell"/>
</dbReference>
<dbReference type="CDD" id="cd05379">
    <property type="entry name" value="CAP_bacterial"/>
    <property type="match status" value="1"/>
</dbReference>
<evidence type="ECO:0000256" key="1">
    <source>
        <dbReference type="ARBA" id="ARBA00004613"/>
    </source>
</evidence>
<protein>
    <recommendedName>
        <fullName evidence="4">SCP domain-containing protein</fullName>
    </recommendedName>
</protein>
<dbReference type="GO" id="GO:0005509">
    <property type="term" value="F:calcium ion binding"/>
    <property type="evidence" value="ECO:0007669"/>
    <property type="project" value="InterPro"/>
</dbReference>
<comment type="subcellular location">
    <subcellularLocation>
        <location evidence="1">Secreted</location>
    </subcellularLocation>
</comment>
<keyword evidence="2" id="KW-0964">Secreted</keyword>
<comment type="caution">
    <text evidence="5">The sequence shown here is derived from an EMBL/GenBank/DDBJ whole genome shotgun (WGS) entry which is preliminary data.</text>
</comment>
<dbReference type="InterPro" id="IPR050557">
    <property type="entry name" value="RTX_toxin/Mannuronan_C5-epim"/>
</dbReference>
<dbReference type="PRINTS" id="PR00313">
    <property type="entry name" value="CABNDNGRPT"/>
</dbReference>
<evidence type="ECO:0000256" key="3">
    <source>
        <dbReference type="SAM" id="MobiDB-lite"/>
    </source>
</evidence>
<dbReference type="InterPro" id="IPR011049">
    <property type="entry name" value="Serralysin-like_metalloprot_C"/>
</dbReference>
<feature type="region of interest" description="Disordered" evidence="3">
    <location>
        <begin position="248"/>
        <end position="289"/>
    </location>
</feature>
<dbReference type="SUPFAM" id="SSF51120">
    <property type="entry name" value="beta-Roll"/>
    <property type="match status" value="1"/>
</dbReference>
<dbReference type="InterPro" id="IPR035940">
    <property type="entry name" value="CAP_sf"/>
</dbReference>
<dbReference type="InterPro" id="IPR018511">
    <property type="entry name" value="Hemolysin-typ_Ca-bd_CS"/>
</dbReference>
<evidence type="ECO:0000313" key="5">
    <source>
        <dbReference type="EMBL" id="MTH61348.1"/>
    </source>
</evidence>
<feature type="compositionally biased region" description="Basic and acidic residues" evidence="3">
    <location>
        <begin position="260"/>
        <end position="277"/>
    </location>
</feature>
<dbReference type="OrthoDB" id="419320at2"/>
<accession>A0A844HQK7</accession>